<name>A0A7D6ERL9_9CYAN</name>
<evidence type="ECO:0000256" key="1">
    <source>
        <dbReference type="SAM" id="Phobius"/>
    </source>
</evidence>
<feature type="domain" description="DUF7088" evidence="3">
    <location>
        <begin position="107"/>
        <end position="188"/>
    </location>
</feature>
<keyword evidence="1" id="KW-0472">Membrane</keyword>
<dbReference type="Pfam" id="PF09822">
    <property type="entry name" value="ABC_transp_aux"/>
    <property type="match status" value="1"/>
</dbReference>
<feature type="transmembrane region" description="Helical" evidence="1">
    <location>
        <begin position="78"/>
        <end position="96"/>
    </location>
</feature>
<dbReference type="SUPFAM" id="SSF52317">
    <property type="entry name" value="Class I glutamine amidotransferase-like"/>
    <property type="match status" value="1"/>
</dbReference>
<dbReference type="Proteomes" id="UP000261812">
    <property type="component" value="Chromosome"/>
</dbReference>
<keyword evidence="1" id="KW-1133">Transmembrane helix</keyword>
<sequence length="513" mass="56919">MKRFALGSREQLTMVLLWAAPLFIIAGLSAGIVTHRWNWLPLGLLALGGIALLLWLIQQSRVSTGFWGRRSTQTSTNAILTVMAVIALLGIVNFLADRYSVEVDLTENRAFTLAAETRDVLQNLDQPVRVLVFDANAASRDRLLLEQYRRQANNQFSFEFIDPQEQPTLAKKYNVTQAGQVIVVAGEKTQRIDEALSESNLTPALIRVTSDRTIRAYFTTGHNELPLTGGAASLSEVAKLLEQRDVELLPLNLLEKGKIPEDANVVVVAGPRQPFLRLEQDLLKEYLNRGGSLLLMLDVDVNAGLDDLLKNWGLTLDNRWVIDGSGVGQQVGLGSDTIIVTTYGNHPITQRFAQGPSVFPRAQAIRIDPVKDDDIVEIALSGSQTWAETDWQSGNLEFTEGVDTKGPLPIGVAITRQLSDNPPKEARLVVFGDSEFATDGVIAYQGINSDLFVNSVLWLGDRDQKALSIRPRETTNRRLQLNVTTSRWLEIISVFLLPLVGFGSAVFVWWRRR</sequence>
<dbReference type="EMBL" id="CP032152">
    <property type="protein sequence ID" value="QLL29666.1"/>
    <property type="molecule type" value="Genomic_DNA"/>
</dbReference>
<dbReference type="KEGG" id="tsq:D3A95_01265"/>
<keyword evidence="5" id="KW-1185">Reference proteome</keyword>
<accession>A0A7D6ERL9</accession>
<dbReference type="InterPro" id="IPR055396">
    <property type="entry name" value="DUF7088"/>
</dbReference>
<evidence type="ECO:0000259" key="2">
    <source>
        <dbReference type="Pfam" id="PF09822"/>
    </source>
</evidence>
<protein>
    <submittedName>
        <fullName evidence="4">Gldg family protein</fullName>
    </submittedName>
</protein>
<dbReference type="RefSeq" id="WP_181495656.1">
    <property type="nucleotide sequence ID" value="NZ_CP032152.1"/>
</dbReference>
<proteinExistence type="predicted"/>
<organism evidence="4 5">
    <name type="scientific">Thermosynechococcus sichuanensis E542</name>
    <dbReference type="NCBI Taxonomy" id="2016101"/>
    <lineage>
        <taxon>Bacteria</taxon>
        <taxon>Bacillati</taxon>
        <taxon>Cyanobacteriota</taxon>
        <taxon>Cyanophyceae</taxon>
        <taxon>Acaryochloridales</taxon>
        <taxon>Thermosynechococcaceae</taxon>
        <taxon>Thermosynechococcus</taxon>
        <taxon>Thermosynechococcus sichuanensis</taxon>
    </lineage>
</organism>
<evidence type="ECO:0000313" key="4">
    <source>
        <dbReference type="EMBL" id="QLL29666.1"/>
    </source>
</evidence>
<dbReference type="InterPro" id="IPR019196">
    <property type="entry name" value="ABC_transp_unknown"/>
</dbReference>
<feature type="transmembrane region" description="Helical" evidence="1">
    <location>
        <begin position="12"/>
        <end position="33"/>
    </location>
</feature>
<evidence type="ECO:0000259" key="3">
    <source>
        <dbReference type="Pfam" id="PF23357"/>
    </source>
</evidence>
<dbReference type="Pfam" id="PF23357">
    <property type="entry name" value="DUF7088"/>
    <property type="match status" value="1"/>
</dbReference>
<keyword evidence="1" id="KW-0812">Transmembrane</keyword>
<dbReference type="InterPro" id="IPR029062">
    <property type="entry name" value="Class_I_gatase-like"/>
</dbReference>
<evidence type="ECO:0000313" key="5">
    <source>
        <dbReference type="Proteomes" id="UP000261812"/>
    </source>
</evidence>
<feature type="transmembrane region" description="Helical" evidence="1">
    <location>
        <begin position="488"/>
        <end position="510"/>
    </location>
</feature>
<reference evidence="5" key="1">
    <citation type="submission" date="2018-09" db="EMBL/GenBank/DDBJ databases">
        <title>Complete genome sequence of thermophilic cyanobacteria strain Thermosynechococcus elongatus PKUAC-SCTE542.</title>
        <authorList>
            <person name="Liang Y."/>
            <person name="Tang J."/>
            <person name="Daroch M."/>
        </authorList>
    </citation>
    <scope>NUCLEOTIDE SEQUENCE [LARGE SCALE GENOMIC DNA]</scope>
    <source>
        <strain evidence="5">E542</strain>
    </source>
</reference>
<dbReference type="AlphaFoldDB" id="A0A7D6ERL9"/>
<feature type="transmembrane region" description="Helical" evidence="1">
    <location>
        <begin position="39"/>
        <end position="57"/>
    </location>
</feature>
<feature type="domain" description="ABC-type uncharacterised transport system" evidence="2">
    <location>
        <begin position="217"/>
        <end position="441"/>
    </location>
</feature>
<gene>
    <name evidence="4" type="ORF">D3A95_01265</name>
</gene>